<organism evidence="1">
    <name type="scientific">bioreactor metagenome</name>
    <dbReference type="NCBI Taxonomy" id="1076179"/>
    <lineage>
        <taxon>unclassified sequences</taxon>
        <taxon>metagenomes</taxon>
        <taxon>ecological metagenomes</taxon>
    </lineage>
</organism>
<sequence>MIAQNAAVPRQRQTALGAEGGKVGVFPDELVQNGDGVQILRDDLAALGVLALAPDQAVVPHNQFICEAVLQHVGIIVYVIIGEDQGLFPFGQVQGVADHGGLAVLAGGFTPHVVDVHQYIAPVVNTLQNFVVLIHGDHIVVQTVRLSVCVEGQLGISDQRMEKQVLHHAVPCGVRNTVNHVAGGLHGGV</sequence>
<name>A0A644ZAR2_9ZZZZ</name>
<dbReference type="AlphaFoldDB" id="A0A644ZAR2"/>
<gene>
    <name evidence="1" type="ORF">SDC9_84386</name>
</gene>
<reference evidence="1" key="1">
    <citation type="submission" date="2019-08" db="EMBL/GenBank/DDBJ databases">
        <authorList>
            <person name="Kucharzyk K."/>
            <person name="Murdoch R.W."/>
            <person name="Higgins S."/>
            <person name="Loffler F."/>
        </authorList>
    </citation>
    <scope>NUCLEOTIDE SEQUENCE</scope>
</reference>
<comment type="caution">
    <text evidence="1">The sequence shown here is derived from an EMBL/GenBank/DDBJ whole genome shotgun (WGS) entry which is preliminary data.</text>
</comment>
<evidence type="ECO:0000313" key="1">
    <source>
        <dbReference type="EMBL" id="MPM37767.1"/>
    </source>
</evidence>
<protein>
    <submittedName>
        <fullName evidence="1">Uncharacterized protein</fullName>
    </submittedName>
</protein>
<accession>A0A644ZAR2</accession>
<dbReference type="EMBL" id="VSSQ01008058">
    <property type="protein sequence ID" value="MPM37767.1"/>
    <property type="molecule type" value="Genomic_DNA"/>
</dbReference>
<proteinExistence type="predicted"/>